<reference evidence="2" key="1">
    <citation type="journal article" date="2014" name="Int. J. Syst. Evol. Microbiol.">
        <title>Complete genome sequence of Corynebacterium casei LMG S-19264T (=DSM 44701T), isolated from a smear-ripened cheese.</title>
        <authorList>
            <consortium name="US DOE Joint Genome Institute (JGI-PGF)"/>
            <person name="Walter F."/>
            <person name="Albersmeier A."/>
            <person name="Kalinowski J."/>
            <person name="Ruckert C."/>
        </authorList>
    </citation>
    <scope>NUCLEOTIDE SEQUENCE</scope>
    <source>
        <strain evidence="2">CGMCC 4.7138</strain>
    </source>
</reference>
<name>A0A8H9LE84_9ACTN</name>
<organism evidence="2 3">
    <name type="scientific">Microbispora bryophytorum</name>
    <dbReference type="NCBI Taxonomy" id="1460882"/>
    <lineage>
        <taxon>Bacteria</taxon>
        <taxon>Bacillati</taxon>
        <taxon>Actinomycetota</taxon>
        <taxon>Actinomycetes</taxon>
        <taxon>Streptosporangiales</taxon>
        <taxon>Streptosporangiaceae</taxon>
        <taxon>Microbispora</taxon>
    </lineage>
</organism>
<dbReference type="EMBL" id="BMMN01000006">
    <property type="protein sequence ID" value="GGO15289.1"/>
    <property type="molecule type" value="Genomic_DNA"/>
</dbReference>
<reference evidence="2" key="2">
    <citation type="submission" date="2020-09" db="EMBL/GenBank/DDBJ databases">
        <authorList>
            <person name="Sun Q."/>
            <person name="Zhou Y."/>
        </authorList>
    </citation>
    <scope>NUCLEOTIDE SEQUENCE</scope>
    <source>
        <strain evidence="2">CGMCC 4.7138</strain>
    </source>
</reference>
<proteinExistence type="predicted"/>
<feature type="region of interest" description="Disordered" evidence="1">
    <location>
        <begin position="21"/>
        <end position="54"/>
    </location>
</feature>
<keyword evidence="3" id="KW-1185">Reference proteome</keyword>
<evidence type="ECO:0000256" key="1">
    <source>
        <dbReference type="SAM" id="MobiDB-lite"/>
    </source>
</evidence>
<dbReference type="AlphaFoldDB" id="A0A8H9LE84"/>
<dbReference type="Proteomes" id="UP000653480">
    <property type="component" value="Unassembled WGS sequence"/>
</dbReference>
<sequence length="54" mass="6175">MPESAETERLRQVVDEVVHGRLRVTRRDSTPPPRTSTCRPRPWPSGPAHEKEEG</sequence>
<protein>
    <submittedName>
        <fullName evidence="2">Uncharacterized protein</fullName>
    </submittedName>
</protein>
<dbReference type="RefSeq" id="WP_167748380.1">
    <property type="nucleotide sequence ID" value="NZ_BMMN01000006.1"/>
</dbReference>
<comment type="caution">
    <text evidence="2">The sequence shown here is derived from an EMBL/GenBank/DDBJ whole genome shotgun (WGS) entry which is preliminary data.</text>
</comment>
<evidence type="ECO:0000313" key="2">
    <source>
        <dbReference type="EMBL" id="GGO15289.1"/>
    </source>
</evidence>
<evidence type="ECO:0000313" key="3">
    <source>
        <dbReference type="Proteomes" id="UP000653480"/>
    </source>
</evidence>
<accession>A0A8H9LE84</accession>
<gene>
    <name evidence="2" type="ORF">GCM10011574_36580</name>
</gene>